<evidence type="ECO:0000259" key="13">
    <source>
        <dbReference type="Pfam" id="PF08323"/>
    </source>
</evidence>
<dbReference type="Pfam" id="PF00534">
    <property type="entry name" value="Glycos_transf_1"/>
    <property type="match status" value="1"/>
</dbReference>
<evidence type="ECO:0000256" key="10">
    <source>
        <dbReference type="ARBA" id="ARBA00031722"/>
    </source>
</evidence>
<keyword evidence="9 11" id="KW-0320">Glycogen biosynthesis</keyword>
<dbReference type="EMBL" id="QFWT01000001">
    <property type="protein sequence ID" value="PWI34906.1"/>
    <property type="molecule type" value="Genomic_DNA"/>
</dbReference>
<feature type="domain" description="Starch synthase catalytic" evidence="13">
    <location>
        <begin position="5"/>
        <end position="238"/>
    </location>
</feature>
<dbReference type="GO" id="GO:0009011">
    <property type="term" value="F:alpha-1,4-glucan glucosyltransferase (ADP-glucose donor) activity"/>
    <property type="evidence" value="ECO:0007669"/>
    <property type="project" value="UniProtKB-UniRule"/>
</dbReference>
<proteinExistence type="inferred from homology"/>
<organism evidence="14 15">
    <name type="scientific">Vibrio albus</name>
    <dbReference type="NCBI Taxonomy" id="2200953"/>
    <lineage>
        <taxon>Bacteria</taxon>
        <taxon>Pseudomonadati</taxon>
        <taxon>Pseudomonadota</taxon>
        <taxon>Gammaproteobacteria</taxon>
        <taxon>Vibrionales</taxon>
        <taxon>Vibrionaceae</taxon>
        <taxon>Vibrio</taxon>
    </lineage>
</organism>
<comment type="catalytic activity">
    <reaction evidence="1 11">
        <text>[(1-&gt;4)-alpha-D-glucosyl](n) + ADP-alpha-D-glucose = [(1-&gt;4)-alpha-D-glucosyl](n+1) + ADP + H(+)</text>
        <dbReference type="Rhea" id="RHEA:18189"/>
        <dbReference type="Rhea" id="RHEA-COMP:9584"/>
        <dbReference type="Rhea" id="RHEA-COMP:9587"/>
        <dbReference type="ChEBI" id="CHEBI:15378"/>
        <dbReference type="ChEBI" id="CHEBI:15444"/>
        <dbReference type="ChEBI" id="CHEBI:57498"/>
        <dbReference type="ChEBI" id="CHEBI:456216"/>
        <dbReference type="EC" id="2.4.1.21"/>
    </reaction>
</comment>
<feature type="binding site" evidence="11">
    <location>
        <position position="18"/>
    </location>
    <ligand>
        <name>ADP-alpha-D-glucose</name>
        <dbReference type="ChEBI" id="CHEBI:57498"/>
    </ligand>
</feature>
<evidence type="ECO:0000256" key="3">
    <source>
        <dbReference type="ARBA" id="ARBA00004964"/>
    </source>
</evidence>
<comment type="function">
    <text evidence="2 11">Synthesizes alpha-1,4-glucan chains using ADP-glucose.</text>
</comment>
<dbReference type="CDD" id="cd03791">
    <property type="entry name" value="GT5_Glycogen_synthase_DULL1-like"/>
    <property type="match status" value="1"/>
</dbReference>
<evidence type="ECO:0000256" key="9">
    <source>
        <dbReference type="ARBA" id="ARBA00023056"/>
    </source>
</evidence>
<evidence type="ECO:0000256" key="7">
    <source>
        <dbReference type="ARBA" id="ARBA00022676"/>
    </source>
</evidence>
<comment type="similarity">
    <text evidence="4 11">Belongs to the glycosyltransferase 1 family. Bacterial/plant glycogen synthase subfamily.</text>
</comment>
<dbReference type="GO" id="GO:0005978">
    <property type="term" value="P:glycogen biosynthetic process"/>
    <property type="evidence" value="ECO:0007669"/>
    <property type="project" value="UniProtKB-UniRule"/>
</dbReference>
<dbReference type="GO" id="GO:0005829">
    <property type="term" value="C:cytosol"/>
    <property type="evidence" value="ECO:0007669"/>
    <property type="project" value="TreeGrafter"/>
</dbReference>
<evidence type="ECO:0000313" key="15">
    <source>
        <dbReference type="Proteomes" id="UP000245362"/>
    </source>
</evidence>
<dbReference type="PANTHER" id="PTHR45825:SF11">
    <property type="entry name" value="ALPHA AMYLASE DOMAIN-CONTAINING PROTEIN"/>
    <property type="match status" value="1"/>
</dbReference>
<comment type="pathway">
    <text evidence="3 11">Glycan biosynthesis; glycogen biosynthesis.</text>
</comment>
<dbReference type="Pfam" id="PF08323">
    <property type="entry name" value="Glyco_transf_5"/>
    <property type="match status" value="1"/>
</dbReference>
<evidence type="ECO:0000256" key="8">
    <source>
        <dbReference type="ARBA" id="ARBA00022679"/>
    </source>
</evidence>
<keyword evidence="7 11" id="KW-0328">Glycosyltransferase</keyword>
<keyword evidence="15" id="KW-1185">Reference proteome</keyword>
<dbReference type="EC" id="2.4.1.21" evidence="5 11"/>
<keyword evidence="8 11" id="KW-0808">Transferase</keyword>
<dbReference type="Proteomes" id="UP000245362">
    <property type="component" value="Unassembled WGS sequence"/>
</dbReference>
<comment type="caution">
    <text evidence="14">The sequence shown here is derived from an EMBL/GenBank/DDBJ whole genome shotgun (WGS) entry which is preliminary data.</text>
</comment>
<reference evidence="14 15" key="1">
    <citation type="submission" date="2018-05" db="EMBL/GenBank/DDBJ databases">
        <title>Vibrio limimaris sp. nov., isolated from marine sediment.</title>
        <authorList>
            <person name="Li C.-M."/>
        </authorList>
    </citation>
    <scope>NUCLEOTIDE SEQUENCE [LARGE SCALE GENOMIC DNA]</scope>
    <source>
        <strain evidence="14 15">E4404</strain>
    </source>
</reference>
<evidence type="ECO:0000256" key="4">
    <source>
        <dbReference type="ARBA" id="ARBA00010281"/>
    </source>
</evidence>
<dbReference type="NCBIfam" id="NF001903">
    <property type="entry name" value="PRK00654.2-2"/>
    <property type="match status" value="1"/>
</dbReference>
<dbReference type="NCBIfam" id="TIGR02095">
    <property type="entry name" value="glgA"/>
    <property type="match status" value="1"/>
</dbReference>
<dbReference type="PANTHER" id="PTHR45825">
    <property type="entry name" value="GRANULE-BOUND STARCH SYNTHASE 1, CHLOROPLASTIC/AMYLOPLASTIC"/>
    <property type="match status" value="1"/>
</dbReference>
<dbReference type="RefSeq" id="WP_109318060.1">
    <property type="nucleotide sequence ID" value="NZ_QFWT01000001.1"/>
</dbReference>
<protein>
    <recommendedName>
        <fullName evidence="6 11">Glycogen synthase</fullName>
        <ecNumber evidence="5 11">2.4.1.21</ecNumber>
    </recommendedName>
    <alternativeName>
        <fullName evidence="10 11">Starch [bacterial glycogen] synthase</fullName>
    </alternativeName>
</protein>
<dbReference type="InterPro" id="IPR013534">
    <property type="entry name" value="Starch_synth_cat_dom"/>
</dbReference>
<feature type="domain" description="Glycosyl transferase family 1" evidence="12">
    <location>
        <begin position="297"/>
        <end position="435"/>
    </location>
</feature>
<dbReference type="SUPFAM" id="SSF53756">
    <property type="entry name" value="UDP-Glycosyltransferase/glycogen phosphorylase"/>
    <property type="match status" value="1"/>
</dbReference>
<accession>A0A2U3BDM9</accession>
<dbReference type="HAMAP" id="MF_00484">
    <property type="entry name" value="Glycogen_synth"/>
    <property type="match status" value="1"/>
</dbReference>
<evidence type="ECO:0000313" key="14">
    <source>
        <dbReference type="EMBL" id="PWI34906.1"/>
    </source>
</evidence>
<dbReference type="Gene3D" id="3.40.50.2000">
    <property type="entry name" value="Glycogen Phosphorylase B"/>
    <property type="match status" value="2"/>
</dbReference>
<dbReference type="InterPro" id="IPR001296">
    <property type="entry name" value="Glyco_trans_1"/>
</dbReference>
<evidence type="ECO:0000259" key="12">
    <source>
        <dbReference type="Pfam" id="PF00534"/>
    </source>
</evidence>
<sequence length="484" mass="55039">MEQTKIWFTVSEAQGLVKSGGLADVAKALPKALQELGHDVSIVIPGYSILPGFYEAEEVLSTELDFWPHTHYKIRKMMLDGVPVYAIECEQYFNRSELYAEHNTAYSDNGERFSFFCAAALDCLPKLGIQPDIIHANDWHTGLVPFLLKNRYSEESFFSGIKSVLTIHNAVFQGIYSYDELQIIPELQAIGMEHLRYSHSHIGMLRAGIAYADKINAVSPNYAQELLTPVGSHGLVDDFNRRVDDLRGILNGCDYSEWDPKTDKYLPLHYSANEQSMLKGKLAAKEVLQDECHLPCEEKPLFGMVCRLTHQKGFNYILPILEQFLRNDIQIVIVGTGDPKIADRLRSISANYPDKFTFVEAYSNRLAHLVEAGSDFFLMPSEFEACGLNQIYSMAYGTLPIVREVGGLKDTVIDVDVEPENATGFSFHYPLAKDLLITMQRALIFYLQQPEKMRETQLRAMLRNFSWQHSAIEYVDMYRKALQQ</sequence>
<gene>
    <name evidence="11" type="primary">glgA</name>
    <name evidence="14" type="ORF">DI392_01110</name>
</gene>
<dbReference type="InterPro" id="IPR011835">
    <property type="entry name" value="GS/SS"/>
</dbReference>
<evidence type="ECO:0000256" key="6">
    <source>
        <dbReference type="ARBA" id="ARBA00019935"/>
    </source>
</evidence>
<evidence type="ECO:0000256" key="5">
    <source>
        <dbReference type="ARBA" id="ARBA00012588"/>
    </source>
</evidence>
<evidence type="ECO:0000256" key="1">
    <source>
        <dbReference type="ARBA" id="ARBA00001478"/>
    </source>
</evidence>
<dbReference type="OrthoDB" id="9808590at2"/>
<dbReference type="AlphaFoldDB" id="A0A2U3BDM9"/>
<dbReference type="GO" id="GO:0004373">
    <property type="term" value="F:alpha-1,4-glucan glucosyltransferase (UDP-glucose donor) activity"/>
    <property type="evidence" value="ECO:0007669"/>
    <property type="project" value="InterPro"/>
</dbReference>
<evidence type="ECO:0000256" key="2">
    <source>
        <dbReference type="ARBA" id="ARBA00002764"/>
    </source>
</evidence>
<evidence type="ECO:0000256" key="11">
    <source>
        <dbReference type="HAMAP-Rule" id="MF_00484"/>
    </source>
</evidence>
<dbReference type="UniPathway" id="UPA00164"/>
<name>A0A2U3BDM9_9VIBR</name>